<feature type="region of interest" description="Disordered" evidence="1">
    <location>
        <begin position="243"/>
        <end position="303"/>
    </location>
</feature>
<proteinExistence type="predicted"/>
<dbReference type="Pfam" id="PF06022">
    <property type="entry name" value="Cir_Bir_Yir"/>
    <property type="match status" value="1"/>
</dbReference>
<feature type="compositionally biased region" description="Basic and acidic residues" evidence="1">
    <location>
        <begin position="285"/>
        <end position="294"/>
    </location>
</feature>
<evidence type="ECO:0000256" key="1">
    <source>
        <dbReference type="SAM" id="MobiDB-lite"/>
    </source>
</evidence>
<keyword evidence="2" id="KW-0812">Transmembrane</keyword>
<keyword evidence="2" id="KW-0472">Membrane</keyword>
<organism evidence="3 4">
    <name type="scientific">Plasmodium vinckei petteri</name>
    <dbReference type="NCBI Taxonomy" id="138298"/>
    <lineage>
        <taxon>Eukaryota</taxon>
        <taxon>Sar</taxon>
        <taxon>Alveolata</taxon>
        <taxon>Apicomplexa</taxon>
        <taxon>Aconoidasida</taxon>
        <taxon>Haemosporida</taxon>
        <taxon>Plasmodiidae</taxon>
        <taxon>Plasmodium</taxon>
        <taxon>Plasmodium (Vinckeia)</taxon>
    </lineage>
</organism>
<sequence length="646" mass="71746">MEPKELCEKFIAADKIINGEIEGNLTMEEIKDPKFNKYCCNQTCRATEEIIDGLSEDLFNQLGKEIEEEYYEYFAMWLSDKLFKIAKDNPQIKDITLNSAYAKYLKNNNVNFNYWSLLDIREGLKGVNLMHMKQFYKLLNDICKAIVYYKQNDDDIEKFISNSSDCYNQYSSLYKSVPKCNSYLHLLDNLKKTYEGFKNSVHDKIKNEYPHLAERLQTLTIENTDSYLVGKFKAFDFNSSECNPQNTKTGGLSHKNGSENSKSGQTSLDSGKGIMDGGSGGGSSDRSKETRDQAGTHPSGKSNEGWLGNWGMSFNLTSYMPSAFDVYQSSKNILTSATNQVSNAYHSAMTIVQDTYDKTVDIAKNTYGSVVSTVKDTYTRSTNYIIDGFNSITSQLSSLGSFSQLGDNPSESNSLGGGTDTSDQSQPNPKHPVNPPQSPPQSTPPQTPPQTPSDPSSPKSIDSQTIPTHISKNSDRQSTSNAGKGVPQIPLSAQGTLPSSSTGPSTQGNGNTTGIVVKVKEISSIWCIGSNNKCDITSISIIVISICAFLAIMYKYLSLGCTSKSKRKKSVKKVINSIGGKKPIQIIIKSYDRNKDLKPVINSVGRKKNPLFNIYKLMQADPVPFINVFFLLIFFVYKRQLNYLEL</sequence>
<reference evidence="3 4" key="1">
    <citation type="submission" date="2020-08" db="EMBL/GenBank/DDBJ databases">
        <authorList>
            <person name="Ramaprasad A."/>
        </authorList>
    </citation>
    <scope>NUCLEOTIDE SEQUENCE [LARGE SCALE GENOMIC DNA]</scope>
</reference>
<feature type="compositionally biased region" description="Polar residues" evidence="1">
    <location>
        <begin position="464"/>
        <end position="482"/>
    </location>
</feature>
<evidence type="ECO:0000313" key="3">
    <source>
        <dbReference type="EMBL" id="CAD2102328.1"/>
    </source>
</evidence>
<feature type="compositionally biased region" description="Polar residues" evidence="1">
    <location>
        <begin position="407"/>
        <end position="424"/>
    </location>
</feature>
<feature type="region of interest" description="Disordered" evidence="1">
    <location>
        <begin position="402"/>
        <end position="511"/>
    </location>
</feature>
<feature type="compositionally biased region" description="Polar residues" evidence="1">
    <location>
        <begin position="258"/>
        <end position="268"/>
    </location>
</feature>
<evidence type="ECO:0000256" key="2">
    <source>
        <dbReference type="SAM" id="Phobius"/>
    </source>
</evidence>
<feature type="compositionally biased region" description="Gly residues" evidence="1">
    <location>
        <begin position="274"/>
        <end position="283"/>
    </location>
</feature>
<evidence type="ECO:0000313" key="4">
    <source>
        <dbReference type="Proteomes" id="UP000515268"/>
    </source>
</evidence>
<feature type="compositionally biased region" description="Pro residues" evidence="1">
    <location>
        <begin position="429"/>
        <end position="452"/>
    </location>
</feature>
<feature type="compositionally biased region" description="Low complexity" evidence="1">
    <location>
        <begin position="494"/>
        <end position="511"/>
    </location>
</feature>
<gene>
    <name evidence="3" type="ORF">PVPCR_0800070</name>
</gene>
<dbReference type="VEuPathDB" id="PlasmoDB:PVPCR_0800070"/>
<feature type="transmembrane region" description="Helical" evidence="2">
    <location>
        <begin position="617"/>
        <end position="637"/>
    </location>
</feature>
<keyword evidence="2" id="KW-1133">Transmembrane helix</keyword>
<name>A0A6V7STV4_PLAVN</name>
<dbReference type="AlphaFoldDB" id="A0A6V7STV4"/>
<feature type="compositionally biased region" description="Low complexity" evidence="1">
    <location>
        <begin position="453"/>
        <end position="463"/>
    </location>
</feature>
<dbReference type="OrthoDB" id="373277at2759"/>
<feature type="transmembrane region" description="Helical" evidence="2">
    <location>
        <begin position="536"/>
        <end position="557"/>
    </location>
</feature>
<accession>A0A6V7STV4</accession>
<keyword evidence="4" id="KW-1185">Reference proteome</keyword>
<dbReference type="InterPro" id="IPR006477">
    <property type="entry name" value="Yir_bir_cir"/>
</dbReference>
<dbReference type="Proteomes" id="UP000515268">
    <property type="component" value="Chromosome PVPCR_08"/>
</dbReference>
<protein>
    <submittedName>
        <fullName evidence="3">CIR protein PIR protein</fullName>
    </submittedName>
</protein>
<dbReference type="EMBL" id="LR865413">
    <property type="protein sequence ID" value="CAD2102328.1"/>
    <property type="molecule type" value="Genomic_DNA"/>
</dbReference>